<evidence type="ECO:0000256" key="1">
    <source>
        <dbReference type="SAM" id="SignalP"/>
    </source>
</evidence>
<feature type="domain" description="Calcium-activated chloride channel N-terminal" evidence="2">
    <location>
        <begin position="43"/>
        <end position="175"/>
    </location>
</feature>
<sequence>MTTNFKGAGAVPVLILILQIITTSSGASVDQNGGYTLTLGIKKEESLPANIDNYINNIKAAVSSLSIQMWIATHESFFIRNLEIVAPASWNFSLTTTKDSYKTADIRISSSVESPTVENPNLCGLPGDFIELPTDIFNTAQSGSYGLHWKVLLVQWARYRWGVHEEFGIPGDKRFPYFTKNLSAKDSDPKWLLNGCTNVPENKMVGTYRTLNGSDCDPTSESDGIADIGDATIINKAMLELGKFFADPKLNPHNLLINVAQFPSKETEPILQELVPLDFLNRNRENVIEALGNRNIVNIPHQDFGPALQQTVAAIRAKSPSEGGNILFLKTTGVTNSVTFSIEKEIELALRAEKIKLFTLEITDIEKTRQNLAGISHETHGNAIAISRADDVGERIPDVISTWLTYIVLTEYAELAHAGNVERIVLSQQVVPGQNYKIPVLAKTETLTFILTTPGILVGENVEAGIITPEVTIRANFQEKSEYGKNRFVYQGVLDTSSWVVNEVSFKYPGTQNGHLTVLSDGHDLPPDVSVRVHTSAVDNTLDYGNIQNSDAPFVVTAEVLQLNRPVIGARVIATIQHNNKNTQVPLLDTNPGLANAPGEGIYSAIVLLPENGQYTI</sequence>
<dbReference type="EMBL" id="CAJVCH010035647">
    <property type="protein sequence ID" value="CAG7716063.1"/>
    <property type="molecule type" value="Genomic_DNA"/>
</dbReference>
<dbReference type="InterPro" id="IPR013642">
    <property type="entry name" value="CLCA_N"/>
</dbReference>
<feature type="signal peptide" evidence="1">
    <location>
        <begin position="1"/>
        <end position="26"/>
    </location>
</feature>
<keyword evidence="1" id="KW-0732">Signal</keyword>
<name>A0A8J2JX75_9HEXA</name>
<organism evidence="3 4">
    <name type="scientific">Allacma fusca</name>
    <dbReference type="NCBI Taxonomy" id="39272"/>
    <lineage>
        <taxon>Eukaryota</taxon>
        <taxon>Metazoa</taxon>
        <taxon>Ecdysozoa</taxon>
        <taxon>Arthropoda</taxon>
        <taxon>Hexapoda</taxon>
        <taxon>Collembola</taxon>
        <taxon>Symphypleona</taxon>
        <taxon>Sminthuridae</taxon>
        <taxon>Allacma</taxon>
    </lineage>
</organism>
<accession>A0A8J2JX75</accession>
<dbReference type="OrthoDB" id="687730at2759"/>
<reference evidence="3" key="1">
    <citation type="submission" date="2021-06" db="EMBL/GenBank/DDBJ databases">
        <authorList>
            <person name="Hodson N. C."/>
            <person name="Mongue J. A."/>
            <person name="Jaron S. K."/>
        </authorList>
    </citation>
    <scope>NUCLEOTIDE SEQUENCE</scope>
</reference>
<dbReference type="Pfam" id="PF08434">
    <property type="entry name" value="CLCA"/>
    <property type="match status" value="1"/>
</dbReference>
<gene>
    <name evidence="3" type="ORF">AFUS01_LOCUS5593</name>
</gene>
<evidence type="ECO:0000259" key="2">
    <source>
        <dbReference type="Pfam" id="PF08434"/>
    </source>
</evidence>
<feature type="chain" id="PRO_5035302969" description="Calcium-activated chloride channel N-terminal domain-containing protein" evidence="1">
    <location>
        <begin position="27"/>
        <end position="617"/>
    </location>
</feature>
<keyword evidence="4" id="KW-1185">Reference proteome</keyword>
<evidence type="ECO:0000313" key="4">
    <source>
        <dbReference type="Proteomes" id="UP000708208"/>
    </source>
</evidence>
<feature type="non-terminal residue" evidence="3">
    <location>
        <position position="617"/>
    </location>
</feature>
<comment type="caution">
    <text evidence="3">The sequence shown here is derived from an EMBL/GenBank/DDBJ whole genome shotgun (WGS) entry which is preliminary data.</text>
</comment>
<dbReference type="AlphaFoldDB" id="A0A8J2JX75"/>
<dbReference type="Proteomes" id="UP000708208">
    <property type="component" value="Unassembled WGS sequence"/>
</dbReference>
<evidence type="ECO:0000313" key="3">
    <source>
        <dbReference type="EMBL" id="CAG7716063.1"/>
    </source>
</evidence>
<proteinExistence type="predicted"/>
<protein>
    <recommendedName>
        <fullName evidence="2">Calcium-activated chloride channel N-terminal domain-containing protein</fullName>
    </recommendedName>
</protein>